<comment type="caution">
    <text evidence="1">The sequence shown here is derived from an EMBL/GenBank/DDBJ whole genome shotgun (WGS) entry which is preliminary data.</text>
</comment>
<evidence type="ECO:0000313" key="1">
    <source>
        <dbReference type="EMBL" id="CQR26525.1"/>
    </source>
</evidence>
<accession>A0ABM9T169</accession>
<keyword evidence="2" id="KW-1185">Reference proteome</keyword>
<organism evidence="1 2">
    <name type="scientific">Thiomonas arsenitoxydans (strain DSM 22701 / CIP 110005 / 3As)</name>
    <dbReference type="NCBI Taxonomy" id="426114"/>
    <lineage>
        <taxon>Bacteria</taxon>
        <taxon>Pseudomonadati</taxon>
        <taxon>Pseudomonadota</taxon>
        <taxon>Betaproteobacteria</taxon>
        <taxon>Burkholderiales</taxon>
        <taxon>Thiomonas</taxon>
    </lineage>
</organism>
<gene>
    <name evidence="1" type="ORF">THICB1_100046</name>
</gene>
<dbReference type="Proteomes" id="UP000078599">
    <property type="component" value="Unassembled WGS sequence"/>
</dbReference>
<reference evidence="1 2" key="1">
    <citation type="submission" date="2015-03" db="EMBL/GenBank/DDBJ databases">
        <authorList>
            <person name="Regsiter A."/>
            <person name="william w."/>
        </authorList>
    </citation>
    <scope>NUCLEOTIDE SEQUENCE [LARGE SCALE GENOMIC DNA]</scope>
    <source>
        <strain evidence="1 2">CB1</strain>
    </source>
</reference>
<name>A0ABM9T169_THIA3</name>
<proteinExistence type="predicted"/>
<sequence length="71" mass="7733">MFHYAHDGTDVSLGLTRILRGARFFLLGCPLEGETAPCAMGDEKEPTHETFDLAHAGLSLSERLRCAWGVG</sequence>
<dbReference type="EMBL" id="CTRI01000002">
    <property type="protein sequence ID" value="CQR26525.1"/>
    <property type="molecule type" value="Genomic_DNA"/>
</dbReference>
<protein>
    <submittedName>
        <fullName evidence="1">Uncharacterized protein</fullName>
    </submittedName>
</protein>
<evidence type="ECO:0000313" key="2">
    <source>
        <dbReference type="Proteomes" id="UP000078599"/>
    </source>
</evidence>